<dbReference type="STRING" id="645517.A6F65_00864"/>
<dbReference type="InterPro" id="IPR011640">
    <property type="entry name" value="Fe2_transport_prot_B_C"/>
</dbReference>
<evidence type="ECO:0000313" key="4">
    <source>
        <dbReference type="EMBL" id="ANU07181.1"/>
    </source>
</evidence>
<dbReference type="GO" id="GO:0005525">
    <property type="term" value="F:GTP binding"/>
    <property type="evidence" value="ECO:0007669"/>
    <property type="project" value="InterPro"/>
</dbReference>
<feature type="transmembrane region" description="Helical" evidence="2">
    <location>
        <begin position="229"/>
        <end position="250"/>
    </location>
</feature>
<organism evidence="4 5">
    <name type="scientific">Paraurantiacibacter namhicola</name>
    <dbReference type="NCBI Taxonomy" id="645517"/>
    <lineage>
        <taxon>Bacteria</taxon>
        <taxon>Pseudomonadati</taxon>
        <taxon>Pseudomonadota</taxon>
        <taxon>Alphaproteobacteria</taxon>
        <taxon>Sphingomonadales</taxon>
        <taxon>Erythrobacteraceae</taxon>
        <taxon>Paraurantiacibacter</taxon>
    </lineage>
</organism>
<evidence type="ECO:0000256" key="1">
    <source>
        <dbReference type="ARBA" id="ARBA00031200"/>
    </source>
</evidence>
<feature type="transmembrane region" description="Helical" evidence="2">
    <location>
        <begin position="403"/>
        <end position="423"/>
    </location>
</feature>
<feature type="transmembrane region" description="Helical" evidence="2">
    <location>
        <begin position="566"/>
        <end position="585"/>
    </location>
</feature>
<protein>
    <recommendedName>
        <fullName evidence="1">Ferrous iron transport protein B</fullName>
    </recommendedName>
</protein>
<dbReference type="AlphaFoldDB" id="A0A1C7D774"/>
<feature type="transmembrane region" description="Helical" evidence="2">
    <location>
        <begin position="597"/>
        <end position="618"/>
    </location>
</feature>
<dbReference type="PRINTS" id="PR00326">
    <property type="entry name" value="GTP1OBG"/>
</dbReference>
<dbReference type="PROSITE" id="PS51711">
    <property type="entry name" value="G_FEOB"/>
    <property type="match status" value="1"/>
</dbReference>
<keyword evidence="2" id="KW-1133">Transmembrane helix</keyword>
<feature type="transmembrane region" description="Helical" evidence="2">
    <location>
        <begin position="363"/>
        <end position="391"/>
    </location>
</feature>
<dbReference type="GO" id="GO:0005886">
    <property type="term" value="C:plasma membrane"/>
    <property type="evidence" value="ECO:0007669"/>
    <property type="project" value="TreeGrafter"/>
</dbReference>
<dbReference type="InterPro" id="IPR011642">
    <property type="entry name" value="Gate_dom"/>
</dbReference>
<sequence length="623" mass="66219">MAQGETIDRPKPAAKLRRIALVGNPNAGKSALFNVLTGARQKIANYPGVTVERKAGRLALASGEAAELVDLPGSYSLDASSPDEEVTRKVVLGGFADEPRPDVLVIVIDAANLEQHLVFAQELLELGIPAVAALNMMDLAERDGLVVDADALSGVLGISVIPTVAVRRRGTAELLAAIDKAAPPPERPQHVTLPERRLAARNMAKGAILSETGAHRLHASLDKVLLHPWAGPVILFGLLFVVFQAVFAWADPLIGAIEGVAEGLSGLVKANMGESLLRDLITEGVIAGVGSVVVFLPQIVILFAFILVMEQSGYMARAAYIMDRLMAGVGLSGRSFIPLLSSFACAIPGIMATRSIADPKDRLTTILIAPLMTCSARLPVYTVIIGAVIPATSVGPGVGLQGLVLFALYIAGIIGAMVVALVLRRTVTKGAASGFIMELPKYQWPPLRDLLIGLWQRAWVFLRRAGTIIFAATVILWLLLTFPKAGPGESQLDASAAGQIASAMQPAFEPIGFQREMTLALVPAMAAREVAVSSLATTYAVDAEDEAETEQALRGEIASRWSLPTALAFLAWFIFAPQCLSTIAVTRRETNGWKWPIVMLAYLFALAYVFAGITFWSATALGL</sequence>
<evidence type="ECO:0000259" key="3">
    <source>
        <dbReference type="PROSITE" id="PS51711"/>
    </source>
</evidence>
<dbReference type="Gene3D" id="3.40.50.300">
    <property type="entry name" value="P-loop containing nucleotide triphosphate hydrolases"/>
    <property type="match status" value="1"/>
</dbReference>
<dbReference type="CDD" id="cd01879">
    <property type="entry name" value="FeoB"/>
    <property type="match status" value="1"/>
</dbReference>
<dbReference type="Pfam" id="PF07670">
    <property type="entry name" value="Gate"/>
    <property type="match status" value="2"/>
</dbReference>
<dbReference type="Proteomes" id="UP000092698">
    <property type="component" value="Chromosome"/>
</dbReference>
<dbReference type="PANTHER" id="PTHR43185:SF1">
    <property type="entry name" value="FE(2+) TRANSPORTER FEOB"/>
    <property type="match status" value="1"/>
</dbReference>
<keyword evidence="2" id="KW-0812">Transmembrane</keyword>
<feature type="domain" description="FeoB-type G" evidence="3">
    <location>
        <begin position="16"/>
        <end position="184"/>
    </location>
</feature>
<dbReference type="KEGG" id="anh:A6F65_00864"/>
<dbReference type="InterPro" id="IPR006073">
    <property type="entry name" value="GTP-bd"/>
</dbReference>
<feature type="transmembrane region" description="Helical" evidence="2">
    <location>
        <begin position="285"/>
        <end position="309"/>
    </location>
</feature>
<evidence type="ECO:0000313" key="5">
    <source>
        <dbReference type="Proteomes" id="UP000092698"/>
    </source>
</evidence>
<keyword evidence="5" id="KW-1185">Reference proteome</keyword>
<keyword evidence="2" id="KW-0472">Membrane</keyword>
<dbReference type="InterPro" id="IPR050860">
    <property type="entry name" value="FeoB_GTPase"/>
</dbReference>
<dbReference type="RefSeq" id="WP_067786265.1">
    <property type="nucleotide sequence ID" value="NZ_CP016545.1"/>
</dbReference>
<dbReference type="OrthoDB" id="9809127at2"/>
<reference evidence="4 5" key="1">
    <citation type="submission" date="2016-07" db="EMBL/GenBank/DDBJ databases">
        <title>Complete genome sequence of Altererythrobacter namhicola JCM 16345T, containing esterase-encoding genes.</title>
        <authorList>
            <person name="Cheng H."/>
            <person name="Wu Y.-H."/>
            <person name="Jian S.-L."/>
            <person name="Huo Y.-Y."/>
            <person name="Wang C.-S."/>
            <person name="Xu X.-W."/>
        </authorList>
    </citation>
    <scope>NUCLEOTIDE SEQUENCE [LARGE SCALE GENOMIC DNA]</scope>
    <source>
        <strain evidence="4 5">JCM 16345</strain>
    </source>
</reference>
<name>A0A1C7D774_9SPHN</name>
<accession>A0A1C7D774</accession>
<dbReference type="InterPro" id="IPR027417">
    <property type="entry name" value="P-loop_NTPase"/>
</dbReference>
<dbReference type="GO" id="GO:0015093">
    <property type="term" value="F:ferrous iron transmembrane transporter activity"/>
    <property type="evidence" value="ECO:0007669"/>
    <property type="project" value="InterPro"/>
</dbReference>
<dbReference type="EMBL" id="CP016545">
    <property type="protein sequence ID" value="ANU07181.1"/>
    <property type="molecule type" value="Genomic_DNA"/>
</dbReference>
<proteinExistence type="predicted"/>
<evidence type="ECO:0000256" key="2">
    <source>
        <dbReference type="SAM" id="Phobius"/>
    </source>
</evidence>
<dbReference type="Pfam" id="PF07664">
    <property type="entry name" value="FeoB_C"/>
    <property type="match status" value="1"/>
</dbReference>
<dbReference type="InterPro" id="IPR030389">
    <property type="entry name" value="G_FEOB_dom"/>
</dbReference>
<feature type="transmembrane region" description="Helical" evidence="2">
    <location>
        <begin position="461"/>
        <end position="480"/>
    </location>
</feature>
<dbReference type="SUPFAM" id="SSF52540">
    <property type="entry name" value="P-loop containing nucleoside triphosphate hydrolases"/>
    <property type="match status" value="1"/>
</dbReference>
<dbReference type="PANTHER" id="PTHR43185">
    <property type="entry name" value="FERROUS IRON TRANSPORT PROTEIN B"/>
    <property type="match status" value="1"/>
</dbReference>
<dbReference type="Pfam" id="PF02421">
    <property type="entry name" value="FeoB_N"/>
    <property type="match status" value="1"/>
</dbReference>
<dbReference type="PATRIC" id="fig|645517.4.peg.864"/>
<gene>
    <name evidence="4" type="primary">feoB</name>
    <name evidence="4" type="ORF">A6F65_00864</name>
</gene>